<organism evidence="1 2">
    <name type="scientific">Gymnopus androsaceus JB14</name>
    <dbReference type="NCBI Taxonomy" id="1447944"/>
    <lineage>
        <taxon>Eukaryota</taxon>
        <taxon>Fungi</taxon>
        <taxon>Dikarya</taxon>
        <taxon>Basidiomycota</taxon>
        <taxon>Agaricomycotina</taxon>
        <taxon>Agaricomycetes</taxon>
        <taxon>Agaricomycetidae</taxon>
        <taxon>Agaricales</taxon>
        <taxon>Marasmiineae</taxon>
        <taxon>Omphalotaceae</taxon>
        <taxon>Gymnopus</taxon>
    </lineage>
</organism>
<protein>
    <submittedName>
        <fullName evidence="1">Uncharacterized protein</fullName>
    </submittedName>
</protein>
<proteinExistence type="predicted"/>
<dbReference type="Proteomes" id="UP000799118">
    <property type="component" value="Unassembled WGS sequence"/>
</dbReference>
<dbReference type="OrthoDB" id="1925434at2759"/>
<dbReference type="AlphaFoldDB" id="A0A6A4HY51"/>
<gene>
    <name evidence="1" type="ORF">BT96DRAFT_1088478</name>
</gene>
<dbReference type="EMBL" id="ML769438">
    <property type="protein sequence ID" value="KAE9402118.1"/>
    <property type="molecule type" value="Genomic_DNA"/>
</dbReference>
<reference evidence="1" key="1">
    <citation type="journal article" date="2019" name="Environ. Microbiol.">
        <title>Fungal ecological strategies reflected in gene transcription - a case study of two litter decomposers.</title>
        <authorList>
            <person name="Barbi F."/>
            <person name="Kohler A."/>
            <person name="Barry K."/>
            <person name="Baskaran P."/>
            <person name="Daum C."/>
            <person name="Fauchery L."/>
            <person name="Ihrmark K."/>
            <person name="Kuo A."/>
            <person name="LaButti K."/>
            <person name="Lipzen A."/>
            <person name="Morin E."/>
            <person name="Grigoriev I.V."/>
            <person name="Henrissat B."/>
            <person name="Lindahl B."/>
            <person name="Martin F."/>
        </authorList>
    </citation>
    <scope>NUCLEOTIDE SEQUENCE</scope>
    <source>
        <strain evidence="1">JB14</strain>
    </source>
</reference>
<keyword evidence="2" id="KW-1185">Reference proteome</keyword>
<sequence>MEWEQASLRPRNYKELYNLRHSKLCNAIEQIFGTGYGIGGVAAEHRNAQALRDHEEDMDEDEEGELGSTVTAVEQKNALEKRHYCKGDVG</sequence>
<evidence type="ECO:0000313" key="1">
    <source>
        <dbReference type="EMBL" id="KAE9402118.1"/>
    </source>
</evidence>
<evidence type="ECO:0000313" key="2">
    <source>
        <dbReference type="Proteomes" id="UP000799118"/>
    </source>
</evidence>
<name>A0A6A4HY51_9AGAR</name>
<accession>A0A6A4HY51</accession>